<feature type="domain" description="Chorismate-utilising enzyme C-terminal" evidence="6">
    <location>
        <begin position="176"/>
        <end position="427"/>
    </location>
</feature>
<reference evidence="7 8" key="1">
    <citation type="journal article" date="2014" name="Gut Pathog.">
        <title>Gene clusters of Hafnia alvei strain FB1 important in survival and pathogenesis: a draft genome perspective.</title>
        <authorList>
            <person name="Tan J.Y."/>
            <person name="Yin W.F."/>
            <person name="Chan K.G."/>
        </authorList>
    </citation>
    <scope>NUCLEOTIDE SEQUENCE [LARGE SCALE GENOMIC DNA]</scope>
    <source>
        <strain evidence="7 8">FB1</strain>
    </source>
</reference>
<comment type="pathway">
    <text evidence="5">Quinol/quinone metabolism; 1,4-dihydroxy-2-naphthoate biosynthesis; 1,4-dihydroxy-2-naphthoate from chorismate: step 1/7.</text>
</comment>
<evidence type="ECO:0000256" key="5">
    <source>
        <dbReference type="HAMAP-Rule" id="MF_01935"/>
    </source>
</evidence>
<dbReference type="InterPro" id="IPR034681">
    <property type="entry name" value="MenF"/>
</dbReference>
<feature type="active site" description="Proton donor" evidence="5">
    <location>
        <position position="247"/>
    </location>
</feature>
<comment type="function">
    <text evidence="5">Catalyzes the conversion of chorismate to isochorismate.</text>
</comment>
<dbReference type="PANTHER" id="PTHR47253:SF4">
    <property type="entry name" value="ISOCHORISMATE SYNTHASE 2, CHLOROPLASTIC"/>
    <property type="match status" value="1"/>
</dbReference>
<comment type="pathway">
    <text evidence="5">Quinol/quinone metabolism; menaquinone biosynthesis.</text>
</comment>
<keyword evidence="4 5" id="KW-0413">Isomerase</keyword>
<evidence type="ECO:0000313" key="7">
    <source>
        <dbReference type="EMBL" id="AIU73481.1"/>
    </source>
</evidence>
<evidence type="ECO:0000256" key="1">
    <source>
        <dbReference type="ARBA" id="ARBA00000799"/>
    </source>
</evidence>
<sequence>MVHLSVLVERIIPLLRQAAAEQSGLVRIALPCSLKDGTQMLEWLASQPLFPQFYWRHRDGAEEAAVCGAVRTFTDAEQAQKFVQENGCPELRIWGLNAFGQVELDGYGTINSLLFLPRIALMRHAGKAELVVYLYGETSLTQDLELALRDLAALCAIQPLPTLHTDVLAARHQPDHDAWCNLLNNALAEIEHKAFEKVVLARRTTLKLSLPLRAAQFLAASRAVNHRCYHFMLALAPERAFLGSSPERLYRRQNLSLETEALAGTVASGNSDAQAQENAQWLMSDRKNQHENLLVVDDICQRLQGGAQALDVMPAEIIRLRKVQHLRRPIHATLVQSNDADCLRRLQPTAAVAGLPREPARQFIMQDEPFDRGWYAGSAGYLAQDQAEFAVALRSALIEHDHIHLYAGAGIVAGSDPEQEWLEIENKAAGLRTLLESDISL</sequence>
<feature type="binding site" evidence="5">
    <location>
        <position position="423"/>
    </location>
    <ligand>
        <name>Mg(2+)</name>
        <dbReference type="ChEBI" id="CHEBI:18420"/>
    </ligand>
</feature>
<dbReference type="NCBIfam" id="TIGR00543">
    <property type="entry name" value="isochor_syn"/>
    <property type="match status" value="1"/>
</dbReference>
<keyword evidence="5" id="KW-0479">Metal-binding</keyword>
<dbReference type="UniPathway" id="UPA01057">
    <property type="reaction ID" value="UER00163"/>
</dbReference>
<dbReference type="InterPro" id="IPR015890">
    <property type="entry name" value="Chorismate_C"/>
</dbReference>
<dbReference type="GO" id="GO:0000287">
    <property type="term" value="F:magnesium ion binding"/>
    <property type="evidence" value="ECO:0007669"/>
    <property type="project" value="UniProtKB-UniRule"/>
</dbReference>
<dbReference type="eggNOG" id="COG1169">
    <property type="taxonomic scope" value="Bacteria"/>
</dbReference>
<evidence type="ECO:0000259" key="6">
    <source>
        <dbReference type="Pfam" id="PF00425"/>
    </source>
</evidence>
<evidence type="ECO:0000313" key="8">
    <source>
        <dbReference type="Proteomes" id="UP000029986"/>
    </source>
</evidence>
<organism evidence="7 8">
    <name type="scientific">Hafnia alvei FB1</name>
    <dbReference type="NCBI Taxonomy" id="1453496"/>
    <lineage>
        <taxon>Bacteria</taxon>
        <taxon>Pseudomonadati</taxon>
        <taxon>Pseudomonadota</taxon>
        <taxon>Gammaproteobacteria</taxon>
        <taxon>Enterobacterales</taxon>
        <taxon>Hafniaceae</taxon>
        <taxon>Hafnia</taxon>
    </lineage>
</organism>
<feature type="binding site" evidence="5">
    <location>
        <position position="291"/>
    </location>
    <ligand>
        <name>Mg(2+)</name>
        <dbReference type="ChEBI" id="CHEBI:18420"/>
    </ligand>
</feature>
<comment type="cofactor">
    <cofactor evidence="5">
        <name>Mg(2+)</name>
        <dbReference type="ChEBI" id="CHEBI:18420"/>
    </cofactor>
</comment>
<dbReference type="InterPro" id="IPR004561">
    <property type="entry name" value="IsoChor_synthase"/>
</dbReference>
<protein>
    <recommendedName>
        <fullName evidence="5">Isochorismate synthase MenF</fullName>
        <ecNumber evidence="5">5.4.4.2</ecNumber>
    </recommendedName>
    <alternativeName>
        <fullName evidence="5">Isochorismate mutase</fullName>
    </alternativeName>
</protein>
<dbReference type="GO" id="GO:0009234">
    <property type="term" value="P:menaquinone biosynthetic process"/>
    <property type="evidence" value="ECO:0007669"/>
    <property type="project" value="UniProtKB-UniRule"/>
</dbReference>
<dbReference type="GO" id="GO:0008909">
    <property type="term" value="F:isochorismate synthase activity"/>
    <property type="evidence" value="ECO:0007669"/>
    <property type="project" value="UniProtKB-UniRule"/>
</dbReference>
<dbReference type="KEGG" id="hav:AT03_14525"/>
<dbReference type="EMBL" id="CP009706">
    <property type="protein sequence ID" value="AIU73481.1"/>
    <property type="molecule type" value="Genomic_DNA"/>
</dbReference>
<keyword evidence="5" id="KW-0474">Menaquinone biosynthesis</keyword>
<dbReference type="Gene3D" id="3.60.120.10">
    <property type="entry name" value="Anthranilate synthase"/>
    <property type="match status" value="1"/>
</dbReference>
<proteinExistence type="inferred from homology"/>
<dbReference type="Proteomes" id="UP000029986">
    <property type="component" value="Chromosome"/>
</dbReference>
<dbReference type="PANTHER" id="PTHR47253">
    <property type="match status" value="1"/>
</dbReference>
<dbReference type="HOGENOM" id="CLU_006493_8_4_6"/>
<name>A0A097R436_HAFAL</name>
<evidence type="ECO:0000256" key="3">
    <source>
        <dbReference type="ARBA" id="ARBA00022842"/>
    </source>
</evidence>
<keyword evidence="3 5" id="KW-0460">Magnesium</keyword>
<dbReference type="OrthoDB" id="9806579at2"/>
<keyword evidence="8" id="KW-1185">Reference proteome</keyword>
<dbReference type="UniPathway" id="UPA00079"/>
<dbReference type="RefSeq" id="WP_025797968.1">
    <property type="nucleotide sequence ID" value="NZ_CP009706.1"/>
</dbReference>
<comment type="similarity">
    <text evidence="2 5">Belongs to the isochorismate synthase family.</text>
</comment>
<gene>
    <name evidence="5" type="primary">menF</name>
    <name evidence="7" type="ORF">AT03_14525</name>
</gene>
<comment type="catalytic activity">
    <reaction evidence="1 5">
        <text>chorismate = isochorismate</text>
        <dbReference type="Rhea" id="RHEA:18985"/>
        <dbReference type="ChEBI" id="CHEBI:29748"/>
        <dbReference type="ChEBI" id="CHEBI:29780"/>
        <dbReference type="EC" id="5.4.4.2"/>
    </reaction>
</comment>
<dbReference type="InterPro" id="IPR044250">
    <property type="entry name" value="MenF-like"/>
</dbReference>
<dbReference type="NCBIfam" id="NF011588">
    <property type="entry name" value="PRK15012.1"/>
    <property type="match status" value="1"/>
</dbReference>
<evidence type="ECO:0000256" key="4">
    <source>
        <dbReference type="ARBA" id="ARBA00023235"/>
    </source>
</evidence>
<dbReference type="InterPro" id="IPR005801">
    <property type="entry name" value="ADC_synthase"/>
</dbReference>
<accession>A0A097R436</accession>
<dbReference type="Pfam" id="PF00425">
    <property type="entry name" value="Chorismate_bind"/>
    <property type="match status" value="1"/>
</dbReference>
<evidence type="ECO:0000256" key="2">
    <source>
        <dbReference type="ARBA" id="ARBA00005297"/>
    </source>
</evidence>
<dbReference type="AlphaFoldDB" id="A0A097R436"/>
<dbReference type="PATRIC" id="fig|1453496.5.peg.2966"/>
<dbReference type="SUPFAM" id="SSF56322">
    <property type="entry name" value="ADC synthase"/>
    <property type="match status" value="1"/>
</dbReference>
<feature type="active site" description="Proton acceptor" evidence="5">
    <location>
        <position position="197"/>
    </location>
</feature>
<dbReference type="EC" id="5.4.4.2" evidence="5"/>
<dbReference type="HAMAP" id="MF_01935">
    <property type="entry name" value="MenF"/>
    <property type="match status" value="1"/>
</dbReference>